<protein>
    <submittedName>
        <fullName evidence="6">tRNA-specific adenosine deaminase</fullName>
    </submittedName>
</protein>
<dbReference type="PROSITE" id="PS51747">
    <property type="entry name" value="CYT_DCMP_DEAMINASES_2"/>
    <property type="match status" value="1"/>
</dbReference>
<sequence>MLPTAQAPELVFGLCSPIGTKNKKFVEILKANLLKFHYQSQDFKVTELMKSVKIKDMVLKDTPIEDRYTTHIECANKFREITGQNGALAMLCCSAISAYRQKKGKNYLEGQAYIFDQFKRGEEIKILRQTYQKAFVLISLYSGKENRIKYLSHCISADHIESRPSVDHEGDAKKLVRRDEDEQGQSHGQRLADAFALADLFINLDNEREAEETLNRFLLAFFGSNKISPSKDEYGIYIAKSAALRSLDLSRQVGAAIFSANGEVQTLGCNEVPKANGGTYWSSDADDARDYTLEGDENERIKRAILADTVRRLALSGFISDQSQVDELVSKVIAESSKKDSPLKGSQLMDLLEFGRIIHAEMSAISDAARLGIPIKGSILYCTTFPCHMCSKHIVAAGIGRVLYIEPYPKSYAEQLQQDSLYVGTGANKTQKVQFSPFIGISPLRFRDLFERGKRKDDKGFFSDWMEGKPKPLVDYTIAIYLNSEEEKRKLIKEILAELLRKGEILEFSDHDVSQQVEAAQQLTVASSPSTDATPDA</sequence>
<feature type="domain" description="CMP/dCMP-type deaminase" evidence="5">
    <location>
        <begin position="230"/>
        <end position="424"/>
    </location>
</feature>
<reference evidence="6 7" key="1">
    <citation type="journal article" date="2021" name="Front. Microbiol.">
        <title>Comprehensive Comparative Genomics and Phenotyping of Methylobacterium Species.</title>
        <authorList>
            <person name="Alessa O."/>
            <person name="Ogura Y."/>
            <person name="Fujitani Y."/>
            <person name="Takami H."/>
            <person name="Hayashi T."/>
            <person name="Sahin N."/>
            <person name="Tani A."/>
        </authorList>
    </citation>
    <scope>NUCLEOTIDE SEQUENCE [LARGE SCALE GENOMIC DNA]</scope>
    <source>
        <strain evidence="6 7">DSM 23679</strain>
    </source>
</reference>
<gene>
    <name evidence="6" type="primary">tadA_2</name>
    <name evidence="6" type="ORF">AFCDBAGC_1347</name>
</gene>
<dbReference type="NCBIfam" id="NF041025">
    <property type="entry name" value="antiphage_deaminase"/>
    <property type="match status" value="1"/>
</dbReference>
<dbReference type="InterPro" id="IPR016193">
    <property type="entry name" value="Cytidine_deaminase-like"/>
</dbReference>
<keyword evidence="7" id="KW-1185">Reference proteome</keyword>
<dbReference type="Pfam" id="PF00383">
    <property type="entry name" value="dCMP_cyt_deam_1"/>
    <property type="match status" value="1"/>
</dbReference>
<evidence type="ECO:0000256" key="3">
    <source>
        <dbReference type="ARBA" id="ARBA00022801"/>
    </source>
</evidence>
<organism evidence="6 7">
    <name type="scientific">Methylobacterium cerastii</name>
    <dbReference type="NCBI Taxonomy" id="932741"/>
    <lineage>
        <taxon>Bacteria</taxon>
        <taxon>Pseudomonadati</taxon>
        <taxon>Pseudomonadota</taxon>
        <taxon>Alphaproteobacteria</taxon>
        <taxon>Hyphomicrobiales</taxon>
        <taxon>Methylobacteriaceae</taxon>
        <taxon>Methylobacterium</taxon>
    </lineage>
</organism>
<dbReference type="InterPro" id="IPR027417">
    <property type="entry name" value="P-loop_NTPase"/>
</dbReference>
<keyword evidence="3" id="KW-0378">Hydrolase</keyword>
<dbReference type="Proteomes" id="UP001055117">
    <property type="component" value="Unassembled WGS sequence"/>
</dbReference>
<evidence type="ECO:0000313" key="7">
    <source>
        <dbReference type="Proteomes" id="UP001055117"/>
    </source>
</evidence>
<keyword evidence="2" id="KW-0479">Metal-binding</keyword>
<dbReference type="PANTHER" id="PTHR11086:SF18">
    <property type="entry name" value="DEOXYCYTIDYLATE DEAMINASE"/>
    <property type="match status" value="1"/>
</dbReference>
<dbReference type="PROSITE" id="PS00903">
    <property type="entry name" value="CYT_DCMP_DEAMINASES_1"/>
    <property type="match status" value="1"/>
</dbReference>
<dbReference type="InterPro" id="IPR015517">
    <property type="entry name" value="dCMP_deaminase-rel"/>
</dbReference>
<dbReference type="InterPro" id="IPR002125">
    <property type="entry name" value="CMP_dCMP_dom"/>
</dbReference>
<dbReference type="InterPro" id="IPR016192">
    <property type="entry name" value="APOBEC/CMP_deaminase_Zn-bd"/>
</dbReference>
<dbReference type="SUPFAM" id="SSF53927">
    <property type="entry name" value="Cytidine deaminase-like"/>
    <property type="match status" value="1"/>
</dbReference>
<name>A0ABQ4QF86_9HYPH</name>
<accession>A0ABQ4QF86</accession>
<evidence type="ECO:0000256" key="4">
    <source>
        <dbReference type="ARBA" id="ARBA00022833"/>
    </source>
</evidence>
<evidence type="ECO:0000259" key="5">
    <source>
        <dbReference type="PROSITE" id="PS51747"/>
    </source>
</evidence>
<dbReference type="Gene3D" id="3.40.140.10">
    <property type="entry name" value="Cytidine Deaminase, domain 2"/>
    <property type="match status" value="1"/>
</dbReference>
<keyword evidence="4" id="KW-0862">Zinc</keyword>
<comment type="similarity">
    <text evidence="1">Belongs to the cytidine and deoxycytidylate deaminase family.</text>
</comment>
<comment type="caution">
    <text evidence="6">The sequence shown here is derived from an EMBL/GenBank/DDBJ whole genome shotgun (WGS) entry which is preliminary data.</text>
</comment>
<dbReference type="Gene3D" id="3.40.50.300">
    <property type="entry name" value="P-loop containing nucleotide triphosphate hydrolases"/>
    <property type="match status" value="1"/>
</dbReference>
<dbReference type="RefSeq" id="WP_238271548.1">
    <property type="nucleotide sequence ID" value="NZ_BPQG01000016.1"/>
</dbReference>
<evidence type="ECO:0000256" key="2">
    <source>
        <dbReference type="ARBA" id="ARBA00022723"/>
    </source>
</evidence>
<evidence type="ECO:0000256" key="1">
    <source>
        <dbReference type="ARBA" id="ARBA00006576"/>
    </source>
</evidence>
<evidence type="ECO:0000313" key="6">
    <source>
        <dbReference type="EMBL" id="GJD43495.1"/>
    </source>
</evidence>
<proteinExistence type="inferred from homology"/>
<dbReference type="PANTHER" id="PTHR11086">
    <property type="entry name" value="DEOXYCYTIDYLATE DEAMINASE-RELATED"/>
    <property type="match status" value="1"/>
</dbReference>
<dbReference type="EMBL" id="BPQG01000016">
    <property type="protein sequence ID" value="GJD43495.1"/>
    <property type="molecule type" value="Genomic_DNA"/>
</dbReference>